<dbReference type="AlphaFoldDB" id="A0A2S5CHV6"/>
<dbReference type="EMBL" id="PGFZ01000011">
    <property type="protein sequence ID" value="POZ50388.1"/>
    <property type="molecule type" value="Genomic_DNA"/>
</dbReference>
<gene>
    <name evidence="2" type="ORF">AADEFJLK_03801</name>
</gene>
<evidence type="ECO:0000259" key="1">
    <source>
        <dbReference type="Pfam" id="PF10047"/>
    </source>
</evidence>
<sequence>MNLAETIYQHSLKLPETAAREALDFIGFLEQRYAPKPADTKQQGDTEAFLAAIAG</sequence>
<organism evidence="2 3">
    <name type="scientific">Methylovulum psychrotolerans</name>
    <dbReference type="NCBI Taxonomy" id="1704499"/>
    <lineage>
        <taxon>Bacteria</taxon>
        <taxon>Pseudomonadati</taxon>
        <taxon>Pseudomonadota</taxon>
        <taxon>Gammaproteobacteria</taxon>
        <taxon>Methylococcales</taxon>
        <taxon>Methylococcaceae</taxon>
        <taxon>Methylovulum</taxon>
    </lineage>
</organism>
<comment type="caution">
    <text evidence="2">The sequence shown here is derived from an EMBL/GenBank/DDBJ whole genome shotgun (WGS) entry which is preliminary data.</text>
</comment>
<name>A0A2S5CHV6_9GAMM</name>
<dbReference type="Proteomes" id="UP000237423">
    <property type="component" value="Unassembled WGS sequence"/>
</dbReference>
<protein>
    <recommendedName>
        <fullName evidence="1">DUF2281 domain-containing protein</fullName>
    </recommendedName>
</protein>
<dbReference type="Pfam" id="PF10047">
    <property type="entry name" value="DUF2281"/>
    <property type="match status" value="1"/>
</dbReference>
<dbReference type="InterPro" id="IPR018739">
    <property type="entry name" value="DUF2281"/>
</dbReference>
<proteinExistence type="predicted"/>
<evidence type="ECO:0000313" key="2">
    <source>
        <dbReference type="EMBL" id="POZ50388.1"/>
    </source>
</evidence>
<reference evidence="2 3" key="1">
    <citation type="submission" date="2017-11" db="EMBL/GenBank/DDBJ databases">
        <title>Draft Genome Sequence of Methylobacter psychrotolerans Sph1T, an Obligate Methanotroph from Low-Temperature Environments.</title>
        <authorList>
            <person name="Oshkin I.Y."/>
            <person name="Miroshnikov K."/>
            <person name="Belova S.E."/>
            <person name="Korzhenkov A."/>
            <person name="Toshchakov S.V."/>
            <person name="Dedysh S.N."/>
        </authorList>
    </citation>
    <scope>NUCLEOTIDE SEQUENCE [LARGE SCALE GENOMIC DNA]</scope>
    <source>
        <strain evidence="2 3">Sph1</strain>
    </source>
</reference>
<feature type="domain" description="DUF2281" evidence="1">
    <location>
        <begin position="6"/>
        <end position="42"/>
    </location>
</feature>
<dbReference type="RefSeq" id="WP_103975380.1">
    <property type="nucleotide sequence ID" value="NZ_PGFZ01000011.1"/>
</dbReference>
<accession>A0A2S5CHV6</accession>
<evidence type="ECO:0000313" key="3">
    <source>
        <dbReference type="Proteomes" id="UP000237423"/>
    </source>
</evidence>